<evidence type="ECO:0000313" key="3">
    <source>
        <dbReference type="Proteomes" id="UP000662747"/>
    </source>
</evidence>
<organism evidence="2 3">
    <name type="scientific">Pyxidicoccus parkwayensis</name>
    <dbReference type="NCBI Taxonomy" id="2813578"/>
    <lineage>
        <taxon>Bacteria</taxon>
        <taxon>Pseudomonadati</taxon>
        <taxon>Myxococcota</taxon>
        <taxon>Myxococcia</taxon>
        <taxon>Myxococcales</taxon>
        <taxon>Cystobacterineae</taxon>
        <taxon>Myxococcaceae</taxon>
        <taxon>Pyxidicoccus</taxon>
    </lineage>
</organism>
<feature type="transmembrane region" description="Helical" evidence="1">
    <location>
        <begin position="853"/>
        <end position="870"/>
    </location>
</feature>
<dbReference type="Gene3D" id="1.20.1640.10">
    <property type="entry name" value="Multidrug efflux transporter AcrB transmembrane domain"/>
    <property type="match status" value="2"/>
</dbReference>
<feature type="transmembrane region" description="Helical" evidence="1">
    <location>
        <begin position="359"/>
        <end position="379"/>
    </location>
</feature>
<feature type="transmembrane region" description="Helical" evidence="1">
    <location>
        <begin position="908"/>
        <end position="931"/>
    </location>
</feature>
<name>A0ABX7NT18_9BACT</name>
<dbReference type="RefSeq" id="WP_206722212.1">
    <property type="nucleotide sequence ID" value="NZ_CP071090.1"/>
</dbReference>
<dbReference type="InterPro" id="IPR027463">
    <property type="entry name" value="AcrB_DN_DC_subdom"/>
</dbReference>
<dbReference type="InterPro" id="IPR001036">
    <property type="entry name" value="Acrflvin-R"/>
</dbReference>
<keyword evidence="3" id="KW-1185">Reference proteome</keyword>
<dbReference type="PANTHER" id="PTHR32063">
    <property type="match status" value="1"/>
</dbReference>
<feature type="transmembrane region" description="Helical" evidence="1">
    <location>
        <begin position="882"/>
        <end position="902"/>
    </location>
</feature>
<reference evidence="2 3" key="1">
    <citation type="submission" date="2021-02" db="EMBL/GenBank/DDBJ databases">
        <title>De Novo genome assembly of isolated myxobacteria.</title>
        <authorList>
            <person name="Stevens D.C."/>
        </authorList>
    </citation>
    <scope>NUCLEOTIDE SEQUENCE [LARGE SCALE GENOMIC DNA]</scope>
    <source>
        <strain evidence="3">SCPEA02</strain>
    </source>
</reference>
<dbReference type="Proteomes" id="UP000662747">
    <property type="component" value="Chromosome"/>
</dbReference>
<accession>A0ABX7NT18</accession>
<feature type="transmembrane region" description="Helical" evidence="1">
    <location>
        <begin position="462"/>
        <end position="484"/>
    </location>
</feature>
<keyword evidence="1" id="KW-0472">Membrane</keyword>
<proteinExistence type="predicted"/>
<feature type="transmembrane region" description="Helical" evidence="1">
    <location>
        <begin position="530"/>
        <end position="552"/>
    </location>
</feature>
<gene>
    <name evidence="2" type="ORF">JY651_36170</name>
</gene>
<dbReference type="PANTHER" id="PTHR32063:SF0">
    <property type="entry name" value="SWARMING MOTILITY PROTEIN SWRC"/>
    <property type="match status" value="1"/>
</dbReference>
<dbReference type="Gene3D" id="3.30.70.1430">
    <property type="entry name" value="Multidrug efflux transporter AcrB pore domain"/>
    <property type="match status" value="2"/>
</dbReference>
<keyword evidence="1" id="KW-1133">Transmembrane helix</keyword>
<sequence>MFLSDVSIRRPVFTAMLSLCLIVLGLMGLGRVGTDLYPDVSFPVVIINTVYKGAGPGEIETQVVKPLEDAVAGISGVDKIHSFSRENLGTVVVQFKLTAPLDRAVQDVRDKVAGIVNKLPQDADAPVIGRVDLSATPILTYAVSANLPSQELRRLIDDRITPALAQLEGAAEVRVTGGDTREIQIDIDLDKARAAGVSPLAIAQRVGAENLDLPAGRLQLGASELTVRSLGQFKGVEEIRVLPVARSKTGAQVRLEEIATVTDGVAERRTLARLNGQDAVILEIVKQPGSNTLAVSQAVKKVMAQMAPAVGNGFAATLLIDQSVLIKANAHEVWIALVFGGAMAVLIILMFLLDARGTFISSLALPTSVIGTFFIMYVLDYTLNQMTLLALSLAIGLLIDDAVVVREAITHRLEQGEDPVSAASKGTRDVGLAVLATTMSLVAVFVPVAFMPGIVGQFFKQFGITISVAVLVSLFISFTLDPMLSARLARPRMPGETHRENAVAAGLRGFLDGTERVYEGLLRWVLGHKWSTIGITLLVLVLSFGAASRLGVEFMSPEDRSQFLVDLTLPDSASLAETQARTAEAEALIKAIPEVTDIYSIVGNNGDVNKARMRVLTLPKDARERGVQSLKEDARARLAPALVATRVNLSDPPMLEGLGDYYPIMVRITGPDLPRVTQEAERIAGILRELPGTADVRVEANPPKPEMQVRIDRARASDADVNAAALATQLRLAISGDVVAKLREGTTETDIRVRLSERDRATPERVRELEVYTPQGLRPVTDLAVVELKDGPSVIEHDNRERQIAVYAQMGKGAALGDIAKALKQRVAEQPLPAGYAIRYDGQMKNLDEQNDAFGTAFLLAFVFIYMVLASQFESFVHPVTIMVSLPLALVGALLGLVVTGYHLSMGAMIGIILLMGLVTKNAILLIDGALAHLREGDTVDAALLKAGPRRLRPILMTSAAMAIGMVPTAIGTGTGSEFRAPMAIAVIGGVITSTFLTLLVVPVVFTGMEWMVERVTSLLGIRRRRVTQTPATPDVPAVEHGPGKAA</sequence>
<dbReference type="Gene3D" id="3.30.70.1440">
    <property type="entry name" value="Multidrug efflux transporter AcrB pore domain"/>
    <property type="match status" value="1"/>
</dbReference>
<protein>
    <submittedName>
        <fullName evidence="2">Efflux RND transporter permease subunit</fullName>
    </submittedName>
</protein>
<feature type="transmembrane region" description="Helical" evidence="1">
    <location>
        <begin position="983"/>
        <end position="1006"/>
    </location>
</feature>
<evidence type="ECO:0000256" key="1">
    <source>
        <dbReference type="SAM" id="Phobius"/>
    </source>
</evidence>
<dbReference type="Gene3D" id="3.30.70.1320">
    <property type="entry name" value="Multidrug efflux transporter AcrB pore domain like"/>
    <property type="match status" value="1"/>
</dbReference>
<dbReference type="SUPFAM" id="SSF82693">
    <property type="entry name" value="Multidrug efflux transporter AcrB pore domain, PN1, PN2, PC1 and PC2 subdomains"/>
    <property type="match status" value="3"/>
</dbReference>
<dbReference type="EMBL" id="CP071090">
    <property type="protein sequence ID" value="QSQ20632.1"/>
    <property type="molecule type" value="Genomic_DNA"/>
</dbReference>
<feature type="transmembrane region" description="Helical" evidence="1">
    <location>
        <begin position="952"/>
        <end position="971"/>
    </location>
</feature>
<dbReference type="SUPFAM" id="SSF82866">
    <property type="entry name" value="Multidrug efflux transporter AcrB transmembrane domain"/>
    <property type="match status" value="2"/>
</dbReference>
<feature type="transmembrane region" description="Helical" evidence="1">
    <location>
        <begin position="430"/>
        <end position="450"/>
    </location>
</feature>
<keyword evidence="1" id="KW-0812">Transmembrane</keyword>
<feature type="transmembrane region" description="Helical" evidence="1">
    <location>
        <begin position="12"/>
        <end position="30"/>
    </location>
</feature>
<dbReference type="PRINTS" id="PR00702">
    <property type="entry name" value="ACRIFLAVINRP"/>
</dbReference>
<dbReference type="Pfam" id="PF00873">
    <property type="entry name" value="ACR_tran"/>
    <property type="match status" value="1"/>
</dbReference>
<evidence type="ECO:0000313" key="2">
    <source>
        <dbReference type="EMBL" id="QSQ20632.1"/>
    </source>
</evidence>
<dbReference type="Gene3D" id="3.30.2090.10">
    <property type="entry name" value="Multidrug efflux transporter AcrB TolC docking domain, DN and DC subdomains"/>
    <property type="match status" value="2"/>
</dbReference>
<feature type="transmembrane region" description="Helical" evidence="1">
    <location>
        <begin position="333"/>
        <end position="352"/>
    </location>
</feature>
<dbReference type="SUPFAM" id="SSF82714">
    <property type="entry name" value="Multidrug efflux transporter AcrB TolC docking domain, DN and DC subdomains"/>
    <property type="match status" value="2"/>
</dbReference>